<dbReference type="AlphaFoldDB" id="A0A6S6XXH7"/>
<dbReference type="SUPFAM" id="SSF54427">
    <property type="entry name" value="NTF2-like"/>
    <property type="match status" value="1"/>
</dbReference>
<dbReference type="RefSeq" id="WP_145769423.1">
    <property type="nucleotide sequence ID" value="NZ_LR778301.1"/>
</dbReference>
<reference evidence="2 3" key="1">
    <citation type="submission" date="2020-03" db="EMBL/GenBank/DDBJ databases">
        <authorList>
            <consortium name="Genoscope - CEA"/>
            <person name="William W."/>
        </authorList>
    </citation>
    <scope>NUCLEOTIDE SEQUENCE [LARGE SCALE GENOMIC DNA]</scope>
    <source>
        <strain evidence="3">DSM 16959</strain>
    </source>
</reference>
<dbReference type="Proteomes" id="UP000515733">
    <property type="component" value="Chromosome"/>
</dbReference>
<evidence type="ECO:0000313" key="2">
    <source>
        <dbReference type="EMBL" id="CAB1370684.1"/>
    </source>
</evidence>
<dbReference type="CDD" id="cd00531">
    <property type="entry name" value="NTF2_like"/>
    <property type="match status" value="1"/>
</dbReference>
<evidence type="ECO:0000259" key="1">
    <source>
        <dbReference type="Pfam" id="PF13577"/>
    </source>
</evidence>
<name>A0A6S6XXH7_9PROT</name>
<gene>
    <name evidence="2" type="ORF">DENOEST_3530</name>
</gene>
<dbReference type="InterPro" id="IPR037401">
    <property type="entry name" value="SnoaL-like"/>
</dbReference>
<evidence type="ECO:0000313" key="3">
    <source>
        <dbReference type="Proteomes" id="UP000515733"/>
    </source>
</evidence>
<dbReference type="Pfam" id="PF13577">
    <property type="entry name" value="SnoaL_4"/>
    <property type="match status" value="1"/>
</dbReference>
<dbReference type="Gene3D" id="3.10.450.50">
    <property type="match status" value="1"/>
</dbReference>
<dbReference type="KEGG" id="doe:DENOEST_3530"/>
<protein>
    <recommendedName>
        <fullName evidence="1">SnoaL-like domain-containing protein</fullName>
    </recommendedName>
</protein>
<proteinExistence type="predicted"/>
<dbReference type="EMBL" id="LR778301">
    <property type="protein sequence ID" value="CAB1370684.1"/>
    <property type="molecule type" value="Genomic_DNA"/>
</dbReference>
<sequence length="145" mass="17164">MDQLMEIEAIKQLKARYFRLMDQKRWDEWAELFTEDFTGIYDGPHPQLRYEGRDSFIRQNREGLADMITVHHGHMPEIQFTDSTSATGIWAMFDYVERKGSGQAFQGYGHYEDEYVKRDGHWKIKSTRLSRLRCDAQPARPPAEM</sequence>
<dbReference type="OrthoDB" id="4571298at2"/>
<feature type="domain" description="SnoaL-like" evidence="1">
    <location>
        <begin position="3"/>
        <end position="128"/>
    </location>
</feature>
<accession>A0A6S6XXH7</accession>
<keyword evidence="3" id="KW-1185">Reference proteome</keyword>
<dbReference type="InterPro" id="IPR032710">
    <property type="entry name" value="NTF2-like_dom_sf"/>
</dbReference>
<organism evidence="2 3">
    <name type="scientific">Denitratisoma oestradiolicum</name>
    <dbReference type="NCBI Taxonomy" id="311182"/>
    <lineage>
        <taxon>Bacteria</taxon>
        <taxon>Pseudomonadati</taxon>
        <taxon>Pseudomonadota</taxon>
        <taxon>Betaproteobacteria</taxon>
        <taxon>Nitrosomonadales</taxon>
        <taxon>Sterolibacteriaceae</taxon>
        <taxon>Denitratisoma</taxon>
    </lineage>
</organism>